<organism evidence="1">
    <name type="scientific">marine metagenome</name>
    <dbReference type="NCBI Taxonomy" id="408172"/>
    <lineage>
        <taxon>unclassified sequences</taxon>
        <taxon>metagenomes</taxon>
        <taxon>ecological metagenomes</taxon>
    </lineage>
</organism>
<dbReference type="AlphaFoldDB" id="A0A382RG44"/>
<dbReference type="EMBL" id="UINC01121165">
    <property type="protein sequence ID" value="SVC96127.1"/>
    <property type="molecule type" value="Genomic_DNA"/>
</dbReference>
<name>A0A382RG44_9ZZZZ</name>
<accession>A0A382RG44</accession>
<evidence type="ECO:0000313" key="1">
    <source>
        <dbReference type="EMBL" id="SVC96127.1"/>
    </source>
</evidence>
<protein>
    <submittedName>
        <fullName evidence="1">Uncharacterized protein</fullName>
    </submittedName>
</protein>
<gene>
    <name evidence="1" type="ORF">METZ01_LOCUS348981</name>
</gene>
<proteinExistence type="predicted"/>
<feature type="non-terminal residue" evidence="1">
    <location>
        <position position="74"/>
    </location>
</feature>
<reference evidence="1" key="1">
    <citation type="submission" date="2018-05" db="EMBL/GenBank/DDBJ databases">
        <authorList>
            <person name="Lanie J.A."/>
            <person name="Ng W.-L."/>
            <person name="Kazmierczak K.M."/>
            <person name="Andrzejewski T.M."/>
            <person name="Davidsen T.M."/>
            <person name="Wayne K.J."/>
            <person name="Tettelin H."/>
            <person name="Glass J.I."/>
            <person name="Rusch D."/>
            <person name="Podicherti R."/>
            <person name="Tsui H.-C.T."/>
            <person name="Winkler M.E."/>
        </authorList>
    </citation>
    <scope>NUCLEOTIDE SEQUENCE</scope>
</reference>
<sequence length="74" mass="7991">MPSASKILDDVSLNSLLEDYYYAEARALALSRLETSASSGMIDIEGPPTNDETDIVLSYLISRLILAAAENQAL</sequence>